<dbReference type="Proteomes" id="UP000856143">
    <property type="component" value="Unassembled WGS sequence"/>
</dbReference>
<organism evidence="2 3">
    <name type="scientific">Klebsiella oxytoca</name>
    <dbReference type="NCBI Taxonomy" id="571"/>
    <lineage>
        <taxon>Bacteria</taxon>
        <taxon>Pseudomonadati</taxon>
        <taxon>Pseudomonadota</taxon>
        <taxon>Gammaproteobacteria</taxon>
        <taxon>Enterobacterales</taxon>
        <taxon>Enterobacteriaceae</taxon>
        <taxon>Klebsiella/Raoultella group</taxon>
        <taxon>Klebsiella</taxon>
    </lineage>
</organism>
<dbReference type="AlphaFoldDB" id="A0AAN5LDT4"/>
<reference evidence="2" key="1">
    <citation type="journal article" date="2018" name="Genome Biol.">
        <title>SKESA: strategic k-mer extension for scrupulous assemblies.</title>
        <authorList>
            <person name="Souvorov A."/>
            <person name="Agarwala R."/>
            <person name="Lipman D.J."/>
        </authorList>
    </citation>
    <scope>NUCLEOTIDE SEQUENCE</scope>
    <source>
        <strain evidence="2">R404</strain>
    </source>
</reference>
<proteinExistence type="predicted"/>
<evidence type="ECO:0000313" key="3">
    <source>
        <dbReference type="Proteomes" id="UP000856143"/>
    </source>
</evidence>
<dbReference type="InterPro" id="IPR003491">
    <property type="entry name" value="REP-like_C"/>
</dbReference>
<gene>
    <name evidence="2" type="ORF">I8Y21_005856</name>
</gene>
<reference evidence="2" key="2">
    <citation type="submission" date="2020-11" db="EMBL/GenBank/DDBJ databases">
        <authorList>
            <consortium name="NCBI Pathogen Detection Project"/>
        </authorList>
    </citation>
    <scope>NUCLEOTIDE SEQUENCE</scope>
    <source>
        <strain evidence="2">R404</strain>
    </source>
</reference>
<evidence type="ECO:0000313" key="2">
    <source>
        <dbReference type="EMBL" id="HAT1685027.1"/>
    </source>
</evidence>
<dbReference type="Pfam" id="PF02486">
    <property type="entry name" value="Rep_trans"/>
    <property type="match status" value="1"/>
</dbReference>
<name>A0AAN5LDT4_KLEOX</name>
<comment type="caution">
    <text evidence="2">The sequence shown here is derived from an EMBL/GenBank/DDBJ whole genome shotgun (WGS) entry which is preliminary data.</text>
</comment>
<evidence type="ECO:0000259" key="1">
    <source>
        <dbReference type="Pfam" id="PF02486"/>
    </source>
</evidence>
<feature type="domain" description="Replication initiation protein-like C-terminal" evidence="1">
    <location>
        <begin position="237"/>
        <end position="333"/>
    </location>
</feature>
<accession>A0AAN5LDT4</accession>
<dbReference type="EMBL" id="DACSEO010000140">
    <property type="protein sequence ID" value="HAT1685027.1"/>
    <property type="molecule type" value="Genomic_DNA"/>
</dbReference>
<sequence length="441" mass="50899">MSIAKKDHDNQHTPTSLTARAVAVADLDRVTAPADPDRPVNIDWLAFVLHTSAVKDFVTFPEQTEWRKYGIHPVYSDHVKARDTFFTDVINPRTRMWCPLTNTDIEESFDEFVDGYTFPNSDFGGDFRKARQALDAQLQNYNQKVMEARIEMIKRWLAAEFGLHVGVFRGYGRYNYQDHAPLYAYNDNNRTELGVLYVGGNEGTAFIQINGHGCQHVFSGTSPEHLHKWFTHLGIVKLQRLDLCVDDFDDVFTVEHALRDFKNDAFYRGRGRRISTTRGFKYTTGDEESLRIGSRKSLLFWRIYNKALEQGLDLIWNRSEAELKEVSVDILLDIRGFFTGLCDYAAQLNPAEPRKINPFNPSLSDMRKALHSYDSSVRWLRKQCSKKLSAVLHVLGGDVEAFIRTVIKEEHIQDENIRLPISESYEYIVRDQFLRNSPIPF</sequence>
<protein>
    <submittedName>
        <fullName evidence="2">Replication initiation protein</fullName>
    </submittedName>
</protein>